<protein>
    <submittedName>
        <fullName evidence="2">Uncharacterized protein</fullName>
    </submittedName>
</protein>
<evidence type="ECO:0000256" key="1">
    <source>
        <dbReference type="SAM" id="MobiDB-lite"/>
    </source>
</evidence>
<evidence type="ECO:0000313" key="3">
    <source>
        <dbReference type="Proteomes" id="UP000499080"/>
    </source>
</evidence>
<keyword evidence="3" id="KW-1185">Reference proteome</keyword>
<sequence length="90" mass="10233">MLSQLSKSLSRQGLAIDFHGTRRPYKYSLELRPDFKITDTRIEIRIGIRLRIQSRLKLLVSSLRPPSPLHLPNSNLKTPLTIPSEAGPKC</sequence>
<gene>
    <name evidence="2" type="ORF">AVEN_49892_1</name>
</gene>
<dbReference type="AlphaFoldDB" id="A0A4Y2SWD7"/>
<accession>A0A4Y2SWD7</accession>
<feature type="region of interest" description="Disordered" evidence="1">
    <location>
        <begin position="70"/>
        <end position="90"/>
    </location>
</feature>
<organism evidence="2 3">
    <name type="scientific">Araneus ventricosus</name>
    <name type="common">Orbweaver spider</name>
    <name type="synonym">Epeira ventricosa</name>
    <dbReference type="NCBI Taxonomy" id="182803"/>
    <lineage>
        <taxon>Eukaryota</taxon>
        <taxon>Metazoa</taxon>
        <taxon>Ecdysozoa</taxon>
        <taxon>Arthropoda</taxon>
        <taxon>Chelicerata</taxon>
        <taxon>Arachnida</taxon>
        <taxon>Araneae</taxon>
        <taxon>Araneomorphae</taxon>
        <taxon>Entelegynae</taxon>
        <taxon>Araneoidea</taxon>
        <taxon>Araneidae</taxon>
        <taxon>Araneus</taxon>
    </lineage>
</organism>
<evidence type="ECO:0000313" key="2">
    <source>
        <dbReference type="EMBL" id="GBN91910.1"/>
    </source>
</evidence>
<reference evidence="2 3" key="1">
    <citation type="journal article" date="2019" name="Sci. Rep.">
        <title>Orb-weaving spider Araneus ventricosus genome elucidates the spidroin gene catalogue.</title>
        <authorList>
            <person name="Kono N."/>
            <person name="Nakamura H."/>
            <person name="Ohtoshi R."/>
            <person name="Moran D.A.P."/>
            <person name="Shinohara A."/>
            <person name="Yoshida Y."/>
            <person name="Fujiwara M."/>
            <person name="Mori M."/>
            <person name="Tomita M."/>
            <person name="Arakawa K."/>
        </authorList>
    </citation>
    <scope>NUCLEOTIDE SEQUENCE [LARGE SCALE GENOMIC DNA]</scope>
</reference>
<comment type="caution">
    <text evidence="2">The sequence shown here is derived from an EMBL/GenBank/DDBJ whole genome shotgun (WGS) entry which is preliminary data.</text>
</comment>
<name>A0A4Y2SWD7_ARAVE</name>
<dbReference type="EMBL" id="BGPR01024126">
    <property type="protein sequence ID" value="GBN91910.1"/>
    <property type="molecule type" value="Genomic_DNA"/>
</dbReference>
<proteinExistence type="predicted"/>
<dbReference type="Proteomes" id="UP000499080">
    <property type="component" value="Unassembled WGS sequence"/>
</dbReference>